<comment type="caution">
    <text evidence="1">The sequence shown here is derived from an EMBL/GenBank/DDBJ whole genome shotgun (WGS) entry which is preliminary data.</text>
</comment>
<name>A0AA37CUZ5_AERCA</name>
<sequence>MNKLLQPVNRQTAIAAVHAMPARLRASTDYSYLYRGSEGKSLMAQARQNQRWYQLFHTMNRRAQP</sequence>
<dbReference type="AlphaFoldDB" id="A0AA37CUZ5"/>
<dbReference type="EMBL" id="BPNN01000009">
    <property type="protein sequence ID" value="GJA62322.1"/>
    <property type="molecule type" value="Genomic_DNA"/>
</dbReference>
<dbReference type="Proteomes" id="UP000886934">
    <property type="component" value="Unassembled WGS sequence"/>
</dbReference>
<protein>
    <submittedName>
        <fullName evidence="1">Uncharacterized protein</fullName>
    </submittedName>
</protein>
<accession>A0AA37CUZ5</accession>
<gene>
    <name evidence="1" type="ORF">KAM351_09330</name>
</gene>
<organism evidence="1 2">
    <name type="scientific">Aeromonas caviae</name>
    <name type="common">Aeromonas punctata</name>
    <dbReference type="NCBI Taxonomy" id="648"/>
    <lineage>
        <taxon>Bacteria</taxon>
        <taxon>Pseudomonadati</taxon>
        <taxon>Pseudomonadota</taxon>
        <taxon>Gammaproteobacteria</taxon>
        <taxon>Aeromonadales</taxon>
        <taxon>Aeromonadaceae</taxon>
        <taxon>Aeromonas</taxon>
    </lineage>
</organism>
<reference evidence="1" key="1">
    <citation type="submission" date="2021-07" db="EMBL/GenBank/DDBJ databases">
        <title>Draft genome sequence of carbapenem-resistant Aeromonas spp. in Japan.</title>
        <authorList>
            <person name="Maehana S."/>
            <person name="Suzuki M."/>
            <person name="Kitasato H."/>
        </authorList>
    </citation>
    <scope>NUCLEOTIDE SEQUENCE</scope>
    <source>
        <strain evidence="1">KAM351</strain>
    </source>
</reference>
<evidence type="ECO:0000313" key="2">
    <source>
        <dbReference type="Proteomes" id="UP000886934"/>
    </source>
</evidence>
<proteinExistence type="predicted"/>
<evidence type="ECO:0000313" key="1">
    <source>
        <dbReference type="EMBL" id="GJA62322.1"/>
    </source>
</evidence>
<dbReference type="RefSeq" id="WP_223924822.1">
    <property type="nucleotide sequence ID" value="NZ_BPND01000009.1"/>
</dbReference>